<dbReference type="CDD" id="cd01167">
    <property type="entry name" value="bac_FRK"/>
    <property type="match status" value="1"/>
</dbReference>
<evidence type="ECO:0000256" key="2">
    <source>
        <dbReference type="ARBA" id="ARBA00022679"/>
    </source>
</evidence>
<dbReference type="Proteomes" id="UP000325517">
    <property type="component" value="Chromosome"/>
</dbReference>
<organism evidence="7 8">
    <name type="scientific">Psychrobacillus glaciei</name>
    <dbReference type="NCBI Taxonomy" id="2283160"/>
    <lineage>
        <taxon>Bacteria</taxon>
        <taxon>Bacillati</taxon>
        <taxon>Bacillota</taxon>
        <taxon>Bacilli</taxon>
        <taxon>Bacillales</taxon>
        <taxon>Bacillaceae</taxon>
        <taxon>Psychrobacillus</taxon>
    </lineage>
</organism>
<keyword evidence="5" id="KW-0067">ATP-binding</keyword>
<keyword evidence="3" id="KW-0547">Nucleotide-binding</keyword>
<dbReference type="AlphaFoldDB" id="A0A5J6SQ83"/>
<evidence type="ECO:0000256" key="4">
    <source>
        <dbReference type="ARBA" id="ARBA00022777"/>
    </source>
</evidence>
<evidence type="ECO:0000313" key="7">
    <source>
        <dbReference type="EMBL" id="QFF98317.1"/>
    </source>
</evidence>
<keyword evidence="2" id="KW-0808">Transferase</keyword>
<dbReference type="PANTHER" id="PTHR43085:SF1">
    <property type="entry name" value="PSEUDOURIDINE KINASE-RELATED"/>
    <property type="match status" value="1"/>
</dbReference>
<dbReference type="Gene3D" id="3.40.1190.20">
    <property type="match status" value="1"/>
</dbReference>
<evidence type="ECO:0000259" key="6">
    <source>
        <dbReference type="Pfam" id="PF00294"/>
    </source>
</evidence>
<dbReference type="RefSeq" id="WP_151699263.1">
    <property type="nucleotide sequence ID" value="NZ_CP031223.1"/>
</dbReference>
<name>A0A5J6SQ83_9BACI</name>
<dbReference type="KEGG" id="psyo:PB01_05485"/>
<dbReference type="OrthoDB" id="9813569at2"/>
<dbReference type="GO" id="GO:0016301">
    <property type="term" value="F:kinase activity"/>
    <property type="evidence" value="ECO:0007669"/>
    <property type="project" value="UniProtKB-KW"/>
</dbReference>
<keyword evidence="8" id="KW-1185">Reference proteome</keyword>
<proteinExistence type="inferred from homology"/>
<dbReference type="PANTHER" id="PTHR43085">
    <property type="entry name" value="HEXOKINASE FAMILY MEMBER"/>
    <property type="match status" value="1"/>
</dbReference>
<dbReference type="InterPro" id="IPR011611">
    <property type="entry name" value="PfkB_dom"/>
</dbReference>
<dbReference type="InterPro" id="IPR002173">
    <property type="entry name" value="Carboh/pur_kinase_PfkB_CS"/>
</dbReference>
<reference evidence="7 8" key="1">
    <citation type="submission" date="2018-07" db="EMBL/GenBank/DDBJ databases">
        <title>Complete genome sequence of Psychrobacillus sp. PB01, isolated from iceberg, and comparative genome analysis of Psychrobacillus strains.</title>
        <authorList>
            <person name="Lee P.C."/>
        </authorList>
    </citation>
    <scope>NUCLEOTIDE SEQUENCE [LARGE SCALE GENOMIC DNA]</scope>
    <source>
        <strain evidence="7 8">PB01</strain>
    </source>
</reference>
<dbReference type="GO" id="GO:0005524">
    <property type="term" value="F:ATP binding"/>
    <property type="evidence" value="ECO:0007669"/>
    <property type="project" value="UniProtKB-KW"/>
</dbReference>
<feature type="domain" description="Carbohydrate kinase PfkB" evidence="6">
    <location>
        <begin position="7"/>
        <end position="306"/>
    </location>
</feature>
<gene>
    <name evidence="7" type="ORF">PB01_05485</name>
</gene>
<evidence type="ECO:0000256" key="3">
    <source>
        <dbReference type="ARBA" id="ARBA00022741"/>
    </source>
</evidence>
<dbReference type="InterPro" id="IPR029056">
    <property type="entry name" value="Ribokinase-like"/>
</dbReference>
<dbReference type="PROSITE" id="PS00584">
    <property type="entry name" value="PFKB_KINASES_2"/>
    <property type="match status" value="1"/>
</dbReference>
<dbReference type="Pfam" id="PF00294">
    <property type="entry name" value="PfkB"/>
    <property type="match status" value="1"/>
</dbReference>
<accession>A0A5J6SQ83</accession>
<protein>
    <submittedName>
        <fullName evidence="7">Carbohydrate kinase</fullName>
    </submittedName>
</protein>
<keyword evidence="4 7" id="KW-0418">Kinase</keyword>
<comment type="similarity">
    <text evidence="1">Belongs to the carbohydrate kinase PfkB family.</text>
</comment>
<dbReference type="EMBL" id="CP031223">
    <property type="protein sequence ID" value="QFF98317.1"/>
    <property type="molecule type" value="Genomic_DNA"/>
</dbReference>
<evidence type="ECO:0000313" key="8">
    <source>
        <dbReference type="Proteomes" id="UP000325517"/>
    </source>
</evidence>
<dbReference type="InterPro" id="IPR050306">
    <property type="entry name" value="PfkB_Carbo_kinase"/>
</dbReference>
<evidence type="ECO:0000256" key="1">
    <source>
        <dbReference type="ARBA" id="ARBA00010688"/>
    </source>
</evidence>
<evidence type="ECO:0000256" key="5">
    <source>
        <dbReference type="ARBA" id="ARBA00022840"/>
    </source>
</evidence>
<sequence>MNNSPKKHVLIYGDAFVDYIADDSSNKQFSKFLGGATVNVAAGISRLGASSSFITVTGEDATSRFVTNELAAEGVDLSYAKMIPEKRVSGVYVHLTENNDRVFHTYVDETPDIQVEFSTLEEEAFRKASVFHFCSGTLFHPIALKTTREIVAKVKNLNGMLSFDANIRRLRWESEELCRETILSFFSQVDLLKLTEEELCFLTEMETLNAGIEKIQKYGIPIILITVGEEGTYAVMDGEVTHIPVNKVEPVDTTGAGDAFMAGILRQIHLKGKPRTKDDWIDYIIFGNKLGAICATKFGALSAMPKINELNE</sequence>
<dbReference type="SUPFAM" id="SSF53613">
    <property type="entry name" value="Ribokinase-like"/>
    <property type="match status" value="1"/>
</dbReference>